<evidence type="ECO:0000313" key="2">
    <source>
        <dbReference type="EMBL" id="BBO85948.1"/>
    </source>
</evidence>
<dbReference type="EMBL" id="AP021876">
    <property type="protein sequence ID" value="BBO85948.1"/>
    <property type="molecule type" value="Genomic_DNA"/>
</dbReference>
<proteinExistence type="predicted"/>
<feature type="region of interest" description="Disordered" evidence="1">
    <location>
        <begin position="1"/>
        <end position="28"/>
    </location>
</feature>
<accession>A0A5K8A0I7</accession>
<evidence type="ECO:0000313" key="3">
    <source>
        <dbReference type="Proteomes" id="UP000425960"/>
    </source>
</evidence>
<protein>
    <submittedName>
        <fullName evidence="2">Uncharacterized protein</fullName>
    </submittedName>
</protein>
<gene>
    <name evidence="2" type="ORF">DSCO28_65140</name>
</gene>
<reference evidence="2 3" key="1">
    <citation type="submission" date="2019-11" db="EMBL/GenBank/DDBJ databases">
        <title>Comparative genomics of hydrocarbon-degrading Desulfosarcina strains.</title>
        <authorList>
            <person name="Watanabe M."/>
            <person name="Kojima H."/>
            <person name="Fukui M."/>
        </authorList>
    </citation>
    <scope>NUCLEOTIDE SEQUENCE [LARGE SCALE GENOMIC DNA]</scope>
    <source>
        <strain evidence="2 3">28bB2T</strain>
    </source>
</reference>
<feature type="compositionally biased region" description="Polar residues" evidence="1">
    <location>
        <begin position="1"/>
        <end position="13"/>
    </location>
</feature>
<organism evidence="2 3">
    <name type="scientific">Desulfosarcina ovata subsp. sediminis</name>
    <dbReference type="NCBI Taxonomy" id="885957"/>
    <lineage>
        <taxon>Bacteria</taxon>
        <taxon>Pseudomonadati</taxon>
        <taxon>Thermodesulfobacteriota</taxon>
        <taxon>Desulfobacteria</taxon>
        <taxon>Desulfobacterales</taxon>
        <taxon>Desulfosarcinaceae</taxon>
        <taxon>Desulfosarcina</taxon>
    </lineage>
</organism>
<dbReference type="Proteomes" id="UP000425960">
    <property type="component" value="Chromosome"/>
</dbReference>
<evidence type="ECO:0000256" key="1">
    <source>
        <dbReference type="SAM" id="MobiDB-lite"/>
    </source>
</evidence>
<name>A0A5K8A0I7_9BACT</name>
<sequence>MDADANSTQSSPGIENEDGATEGQDAAAFFPTMQEQKSFIVTRSIHEKGLVNTLNIRDYFFFSA</sequence>
<dbReference type="RefSeq" id="WP_155325403.1">
    <property type="nucleotide sequence ID" value="NZ_AP021876.1"/>
</dbReference>
<dbReference type="KEGG" id="dov:DSCO28_65140"/>
<dbReference type="AlphaFoldDB" id="A0A5K8A0I7"/>